<dbReference type="AlphaFoldDB" id="A0A1H2X9W6"/>
<reference evidence="2 3" key="1">
    <citation type="submission" date="2016-10" db="EMBL/GenBank/DDBJ databases">
        <authorList>
            <person name="de Groot N.N."/>
        </authorList>
    </citation>
    <scope>NUCLEOTIDE SEQUENCE [LARGE SCALE GENOMIC DNA]</scope>
    <source>
        <strain evidence="2 3">DSM 19219</strain>
    </source>
</reference>
<evidence type="ECO:0000313" key="2">
    <source>
        <dbReference type="EMBL" id="SDW89548.1"/>
    </source>
</evidence>
<dbReference type="Proteomes" id="UP000198500">
    <property type="component" value="Unassembled WGS sequence"/>
</dbReference>
<accession>A0A1H2X9W6</accession>
<evidence type="ECO:0000256" key="1">
    <source>
        <dbReference type="SAM" id="MobiDB-lite"/>
    </source>
</evidence>
<sequence length="499" mass="56378">MLMPFEVWKDDSPTRLTIVKVNHPVYLRLERCYFGLKRIMGQEPDEVVEEFIQTIREVLTIGYTQPLRDWTSTMGVDLPRLYQSIEDISQGYPDAAGSLSELRLLIEELERSPVTLVQAALEKFFLDGYLDRAGLKVEQAPFSFGVRFSKATPQIESSLTETELTTYCKSCSWKSLIREGSSVPLILGGPLKWHQPILRVPPAKRLVIIQPGWHAASLSQVDLFQTPTGRSIGMGAEAVRVDEEAVSLTVWEAPSSGWSQQPREEENSDETLEPPNHRSQTESGTSVSSTHKIKVLFKAGWRALDTGLQRVIIDQNKNVRIERIQSAEELSVGSSLALWEDGAENDIDLDEGAPEGWQKEMENWKKPLRKLQSQPYILERRLRELGAGSSANETNIKNWMEPSDIRVNAPRDLENDFRAVLRYAQIPEGCHRYYMDLVSRVRTAHRESGRDAVASRFETAVSDLESELKSGAFTDGAVFETHGFTFQIHEIHAVGMDFS</sequence>
<proteinExistence type="predicted"/>
<dbReference type="OrthoDB" id="10009940at2"/>
<dbReference type="STRING" id="574349.SAMN05443545_103143"/>
<organism evidence="2 3">
    <name type="scientific">Aidingimonas halophila</name>
    <dbReference type="NCBI Taxonomy" id="574349"/>
    <lineage>
        <taxon>Bacteria</taxon>
        <taxon>Pseudomonadati</taxon>
        <taxon>Pseudomonadota</taxon>
        <taxon>Gammaproteobacteria</taxon>
        <taxon>Oceanospirillales</taxon>
        <taxon>Halomonadaceae</taxon>
        <taxon>Aidingimonas</taxon>
    </lineage>
</organism>
<gene>
    <name evidence="2" type="ORF">SAMN05443545_103143</name>
</gene>
<feature type="region of interest" description="Disordered" evidence="1">
    <location>
        <begin position="252"/>
        <end position="287"/>
    </location>
</feature>
<protein>
    <submittedName>
        <fullName evidence="2">Uncharacterized protein</fullName>
    </submittedName>
</protein>
<evidence type="ECO:0000313" key="3">
    <source>
        <dbReference type="Proteomes" id="UP000198500"/>
    </source>
</evidence>
<dbReference type="RefSeq" id="WP_092568733.1">
    <property type="nucleotide sequence ID" value="NZ_BMXH01000004.1"/>
</dbReference>
<name>A0A1H2X9W6_9GAMM</name>
<keyword evidence="3" id="KW-1185">Reference proteome</keyword>
<dbReference type="EMBL" id="FNNI01000003">
    <property type="protein sequence ID" value="SDW89548.1"/>
    <property type="molecule type" value="Genomic_DNA"/>
</dbReference>